<comment type="caution">
    <text evidence="2">The sequence shown here is derived from an EMBL/GenBank/DDBJ whole genome shotgun (WGS) entry which is preliminary data.</text>
</comment>
<dbReference type="Pfam" id="PF09511">
    <property type="entry name" value="RNA_lig_T4_1"/>
    <property type="match status" value="1"/>
</dbReference>
<proteinExistence type="predicted"/>
<dbReference type="InterPro" id="IPR019039">
    <property type="entry name" value="T4-Rnl1-like_N"/>
</dbReference>
<protein>
    <recommendedName>
        <fullName evidence="1">T4 RNA ligase 1-like N-terminal domain-containing protein</fullName>
    </recommendedName>
</protein>
<organism evidence="2 3">
    <name type="scientific">Dictyostelium firmibasis</name>
    <dbReference type="NCBI Taxonomy" id="79012"/>
    <lineage>
        <taxon>Eukaryota</taxon>
        <taxon>Amoebozoa</taxon>
        <taxon>Evosea</taxon>
        <taxon>Eumycetozoa</taxon>
        <taxon>Dictyostelia</taxon>
        <taxon>Dictyosteliales</taxon>
        <taxon>Dictyosteliaceae</taxon>
        <taxon>Dictyostelium</taxon>
    </lineage>
</organism>
<dbReference type="SUPFAM" id="SSF56091">
    <property type="entry name" value="DNA ligase/mRNA capping enzyme, catalytic domain"/>
    <property type="match status" value="1"/>
</dbReference>
<dbReference type="Proteomes" id="UP001344447">
    <property type="component" value="Unassembled WGS sequence"/>
</dbReference>
<dbReference type="EMBL" id="JAVFKY010000002">
    <property type="protein sequence ID" value="KAK5580418.1"/>
    <property type="molecule type" value="Genomic_DNA"/>
</dbReference>
<accession>A0AAN7U2R1</accession>
<evidence type="ECO:0000313" key="2">
    <source>
        <dbReference type="EMBL" id="KAK5580418.1"/>
    </source>
</evidence>
<sequence>MELQTEEEIYRERNKNYYPEGLTIEDVRECIKGVSGFRESIRDDTIVFNYDSLSDESFPDPLSETDQKKQFLLRCRRECRGLIFDLKTEKLLCRKLHKFFNINEFKEVKAEFIDLNEPFILMDKIDGSLIAPMLNKGQVYWGSKQGISDLGTMLNDYVTKIESMGIIKYNDFSMKWIQLGYTPLFEYSSSKQQIILYYGDEKLRCLALRNNHTGEYLKWKELEETCKEFNVPLVELIDTSSEQSLFKSCKNTVELVETIKQMKLIEGCVLKFENSGKMYKIKTEWYITLARLSLRSPKVIKHEKDVWAILLSGHYDDVKETIKMITNENEEPSEKIQKIEKFSKVLFDRIDFVSQGIILTILDAKNKDIPKKLFHNHPVQNNLTSSAKTFSYQYWELVDKNDTTSKHISIVSKQLISRIKVLTNSNAKLETARSLLGLDIIFDQK</sequence>
<gene>
    <name evidence="2" type="ORF">RB653_000435</name>
</gene>
<name>A0AAN7U2R1_9MYCE</name>
<keyword evidence="3" id="KW-1185">Reference proteome</keyword>
<evidence type="ECO:0000313" key="3">
    <source>
        <dbReference type="Proteomes" id="UP001344447"/>
    </source>
</evidence>
<dbReference type="AlphaFoldDB" id="A0AAN7U2R1"/>
<evidence type="ECO:0000259" key="1">
    <source>
        <dbReference type="Pfam" id="PF09511"/>
    </source>
</evidence>
<reference evidence="2 3" key="1">
    <citation type="submission" date="2023-11" db="EMBL/GenBank/DDBJ databases">
        <title>Dfirmibasis_genome.</title>
        <authorList>
            <person name="Edelbroek B."/>
            <person name="Kjellin J."/>
            <person name="Jerlstrom-Hultqvist J."/>
            <person name="Soderbom F."/>
        </authorList>
    </citation>
    <scope>NUCLEOTIDE SEQUENCE [LARGE SCALE GENOMIC DNA]</scope>
    <source>
        <strain evidence="2 3">TNS-C-14</strain>
    </source>
</reference>
<feature type="domain" description="T4 RNA ligase 1-like N-terminal" evidence="1">
    <location>
        <begin position="78"/>
        <end position="286"/>
    </location>
</feature>